<dbReference type="EMBL" id="CAJNXB010004153">
    <property type="protein sequence ID" value="CAF3360398.1"/>
    <property type="molecule type" value="Genomic_DNA"/>
</dbReference>
<keyword evidence="1" id="KW-0862">Zinc</keyword>
<evidence type="ECO:0000259" key="2">
    <source>
        <dbReference type="PROSITE" id="PS50119"/>
    </source>
</evidence>
<dbReference type="EMBL" id="CAJOBO010000148">
    <property type="protein sequence ID" value="CAF4143463.1"/>
    <property type="molecule type" value="Genomic_DNA"/>
</dbReference>
<accession>A0A818JFM5</accession>
<organism evidence="4 11">
    <name type="scientific">Rotaria socialis</name>
    <dbReference type="NCBI Taxonomy" id="392032"/>
    <lineage>
        <taxon>Eukaryota</taxon>
        <taxon>Metazoa</taxon>
        <taxon>Spiralia</taxon>
        <taxon>Gnathifera</taxon>
        <taxon>Rotifera</taxon>
        <taxon>Eurotatoria</taxon>
        <taxon>Bdelloidea</taxon>
        <taxon>Philodinida</taxon>
        <taxon>Philodinidae</taxon>
        <taxon>Rotaria</taxon>
    </lineage>
</organism>
<comment type="caution">
    <text evidence="4">The sequence shown here is derived from an EMBL/GenBank/DDBJ whole genome shotgun (WGS) entry which is preliminary data.</text>
</comment>
<dbReference type="Proteomes" id="UP000663848">
    <property type="component" value="Unassembled WGS sequence"/>
</dbReference>
<dbReference type="CDD" id="cd19757">
    <property type="entry name" value="Bbox1"/>
    <property type="match status" value="1"/>
</dbReference>
<dbReference type="InterPro" id="IPR000315">
    <property type="entry name" value="Znf_B-box"/>
</dbReference>
<evidence type="ECO:0000313" key="9">
    <source>
        <dbReference type="EMBL" id="CAF4534382.1"/>
    </source>
</evidence>
<keyword evidence="1" id="KW-0479">Metal-binding</keyword>
<evidence type="ECO:0000313" key="5">
    <source>
        <dbReference type="EMBL" id="CAF3544144.1"/>
    </source>
</evidence>
<reference evidence="4" key="1">
    <citation type="submission" date="2021-02" db="EMBL/GenBank/DDBJ databases">
        <authorList>
            <person name="Nowell W R."/>
        </authorList>
    </citation>
    <scope>NUCLEOTIDE SEQUENCE</scope>
</reference>
<evidence type="ECO:0000256" key="1">
    <source>
        <dbReference type="PROSITE-ProRule" id="PRU00024"/>
    </source>
</evidence>
<dbReference type="Proteomes" id="UP000663851">
    <property type="component" value="Unassembled WGS sequence"/>
</dbReference>
<evidence type="ECO:0000313" key="7">
    <source>
        <dbReference type="EMBL" id="CAF4191664.1"/>
    </source>
</evidence>
<protein>
    <recommendedName>
        <fullName evidence="2">B box-type domain-containing protein</fullName>
    </recommendedName>
</protein>
<dbReference type="Proteomes" id="UP000663862">
    <property type="component" value="Unassembled WGS sequence"/>
</dbReference>
<dbReference type="AlphaFoldDB" id="A0A818JFM5"/>
<dbReference type="OrthoDB" id="10007395at2759"/>
<dbReference type="EMBL" id="CAJOBQ010000284">
    <property type="protein sequence ID" value="CAF4317265.1"/>
    <property type="molecule type" value="Genomic_DNA"/>
</dbReference>
<dbReference type="Proteomes" id="UP000663838">
    <property type="component" value="Unassembled WGS sequence"/>
</dbReference>
<keyword evidence="1" id="KW-0863">Zinc-finger</keyword>
<dbReference type="Proteomes" id="UP000663872">
    <property type="component" value="Unassembled WGS sequence"/>
</dbReference>
<name>A0A818JFM5_9BILA</name>
<evidence type="ECO:0000313" key="11">
    <source>
        <dbReference type="Proteomes" id="UP000663869"/>
    </source>
</evidence>
<dbReference type="Proteomes" id="UP000663873">
    <property type="component" value="Unassembled WGS sequence"/>
</dbReference>
<feature type="domain" description="B box-type" evidence="2">
    <location>
        <begin position="1"/>
        <end position="38"/>
    </location>
</feature>
<sequence length="295" mass="34160">MNCTCCNQRKSSTRCEGCQRLFCLQCMNAHHDELMVEFETLFGVQNELKESLGVVQLNWQNNKDFTCLTEIDQWELEVTNRIRLIAGNARKIANEMMAKHMSDIRHRLDQLTFDMEQRQQEGNYLDNDINEIRNQLQQLNSTIKNANEKIRINYSTTNKLDWNSLLHVTMSKNSMERKIADSCFDLSDFFYEEETTQDKIWKNIRKFIKKKHLSKDIKGQQSIPKCKTSSIFEPIVLTSIGTPTRSVTKAHSDAYSMPSISDGMRQNSLQDAESLNYVSLTTNSYDQLLPQGSDA</sequence>
<dbReference type="EMBL" id="CAJOBS010001539">
    <property type="protein sequence ID" value="CAF4739880.1"/>
    <property type="molecule type" value="Genomic_DNA"/>
</dbReference>
<evidence type="ECO:0000313" key="6">
    <source>
        <dbReference type="EMBL" id="CAF4143463.1"/>
    </source>
</evidence>
<dbReference type="EMBL" id="CAJNYT010003265">
    <property type="protein sequence ID" value="CAF3544144.1"/>
    <property type="molecule type" value="Genomic_DNA"/>
</dbReference>
<keyword evidence="12" id="KW-1185">Reference proteome</keyword>
<evidence type="ECO:0000313" key="10">
    <source>
        <dbReference type="EMBL" id="CAF4739880.1"/>
    </source>
</evidence>
<evidence type="ECO:0000313" key="4">
    <source>
        <dbReference type="EMBL" id="CAF3537714.1"/>
    </source>
</evidence>
<proteinExistence type="predicted"/>
<dbReference type="GO" id="GO:0008270">
    <property type="term" value="F:zinc ion binding"/>
    <property type="evidence" value="ECO:0007669"/>
    <property type="project" value="UniProtKB-KW"/>
</dbReference>
<gene>
    <name evidence="4" type="ORF">FME351_LOCUS18810</name>
    <name evidence="5" type="ORF">GRG538_LOCUS19908</name>
    <name evidence="6" type="ORF">HFQ381_LOCUS3902</name>
    <name evidence="9" type="ORF">QYT958_LOCUS7138</name>
    <name evidence="3" type="ORF">TIS948_LOCUS24117</name>
    <name evidence="10" type="ORF">TOA249_LOCUS19586</name>
    <name evidence="8" type="ORF">TSG867_LOCUS7313</name>
    <name evidence="7" type="ORF">UJA718_LOCUS5971</name>
</gene>
<dbReference type="PROSITE" id="PS50119">
    <property type="entry name" value="ZF_BBOX"/>
    <property type="match status" value="1"/>
</dbReference>
<dbReference type="Proteomes" id="UP000663825">
    <property type="component" value="Unassembled WGS sequence"/>
</dbReference>
<evidence type="ECO:0000313" key="8">
    <source>
        <dbReference type="EMBL" id="CAF4317265.1"/>
    </source>
</evidence>
<evidence type="ECO:0000313" key="3">
    <source>
        <dbReference type="EMBL" id="CAF3360398.1"/>
    </source>
</evidence>
<dbReference type="EMBL" id="CAJNYU010002346">
    <property type="protein sequence ID" value="CAF3537714.1"/>
    <property type="molecule type" value="Genomic_DNA"/>
</dbReference>
<evidence type="ECO:0000313" key="12">
    <source>
        <dbReference type="Proteomes" id="UP000663873"/>
    </source>
</evidence>
<dbReference type="EMBL" id="CAJOBR010000666">
    <property type="protein sequence ID" value="CAF4534382.1"/>
    <property type="molecule type" value="Genomic_DNA"/>
</dbReference>
<dbReference type="EMBL" id="CAJOBP010000540">
    <property type="protein sequence ID" value="CAF4191664.1"/>
    <property type="molecule type" value="Genomic_DNA"/>
</dbReference>
<dbReference type="Proteomes" id="UP000663869">
    <property type="component" value="Unassembled WGS sequence"/>
</dbReference>